<evidence type="ECO:0000259" key="14">
    <source>
        <dbReference type="Pfam" id="PF02544"/>
    </source>
</evidence>
<keyword evidence="7" id="KW-0726">Sexual differentiation</keyword>
<dbReference type="FunFam" id="1.20.120.1630:FF:000002">
    <property type="entry name" value="Steroid 5 alpha-reductase 1"/>
    <property type="match status" value="1"/>
</dbReference>
<feature type="domain" description="3-oxo-5-alpha-steroid 4-dehydrogenase C-terminal" evidence="14">
    <location>
        <begin position="198"/>
        <end position="346"/>
    </location>
</feature>
<dbReference type="GO" id="GO:0005789">
    <property type="term" value="C:endoplasmic reticulum membrane"/>
    <property type="evidence" value="ECO:0007669"/>
    <property type="project" value="UniProtKB-SubCell"/>
</dbReference>
<protein>
    <recommendedName>
        <fullName evidence="4">3-oxo-5alpha-steroid 4-dehydrogenase (NADP(+))</fullName>
        <ecNumber evidence="4">1.3.1.22</ecNumber>
    </recommendedName>
</protein>
<comment type="subcellular location">
    <subcellularLocation>
        <location evidence="2">Endoplasmic reticulum membrane</location>
        <topology evidence="2">Multi-pass membrane protein</topology>
    </subcellularLocation>
    <subcellularLocation>
        <location evidence="1">Microsome membrane</location>
        <topology evidence="1">Multi-pass membrane protein</topology>
    </subcellularLocation>
</comment>
<dbReference type="InterPro" id="IPR001104">
    <property type="entry name" value="3-oxo-5_a-steroid_4-DH_C"/>
</dbReference>
<feature type="transmembrane region" description="Helical" evidence="13">
    <location>
        <begin position="201"/>
        <end position="224"/>
    </location>
</feature>
<dbReference type="GO" id="GO:0007548">
    <property type="term" value="P:sex differentiation"/>
    <property type="evidence" value="ECO:0007669"/>
    <property type="project" value="UniProtKB-KW"/>
</dbReference>
<dbReference type="PANTHER" id="PTHR10556">
    <property type="entry name" value="3-OXO-5-ALPHA-STEROID 4-DEHYDROGENASE"/>
    <property type="match status" value="1"/>
</dbReference>
<dbReference type="PANTHER" id="PTHR10556:SF37">
    <property type="entry name" value="3-OXO-5-ALPHA-STEROID 4-DEHYDROGENASE 2"/>
    <property type="match status" value="1"/>
</dbReference>
<evidence type="ECO:0000256" key="9">
    <source>
        <dbReference type="ARBA" id="ARBA00023002"/>
    </source>
</evidence>
<organism evidence="15 16">
    <name type="scientific">Sus scrofa</name>
    <name type="common">Pig</name>
    <dbReference type="NCBI Taxonomy" id="9823"/>
    <lineage>
        <taxon>Eukaryota</taxon>
        <taxon>Metazoa</taxon>
        <taxon>Chordata</taxon>
        <taxon>Craniata</taxon>
        <taxon>Vertebrata</taxon>
        <taxon>Euteleostomi</taxon>
        <taxon>Mammalia</taxon>
        <taxon>Eutheria</taxon>
        <taxon>Laurasiatheria</taxon>
        <taxon>Artiodactyla</taxon>
        <taxon>Suina</taxon>
        <taxon>Suidae</taxon>
        <taxon>Sus</taxon>
    </lineage>
</organism>
<evidence type="ECO:0000256" key="5">
    <source>
        <dbReference type="ARBA" id="ARBA00022692"/>
    </source>
</evidence>
<evidence type="ECO:0000256" key="2">
    <source>
        <dbReference type="ARBA" id="ARBA00004477"/>
    </source>
</evidence>
<feature type="transmembrane region" description="Helical" evidence="13">
    <location>
        <begin position="102"/>
        <end position="120"/>
    </location>
</feature>
<sequence length="346" mass="38662">MERVRRQRRGYGPTEEARTCIWFHESLRLFSTMQKGHHCFVEPGLAAARWQAGWRGGSQRRRGGHGVSFHKGTVGAALSSALSEATGGEYGAMPVRCQQSPVLAGSATLAALGALALYFAEPSGYGKYTESLTPAAIRLPARAAWFLQELPSFVVPAGILAGQPRSLFGPPATVLLGLFCAHYFHRTFVYSLLTRGRPFPVVFLFRGFVFCMGNGLLQGYYLVYCAEYPAEWYTDIRFSLGVFLFILGMGINIHSDYILRQLRKPGEVIYKIPQGGLFTYVSGANFLGEIIEWIGYALATWSLPALAFAFFSLCFLGLRAFHHHRFYVKMFEDYPKSRKALIPFIF</sequence>
<dbReference type="Pfam" id="PF02544">
    <property type="entry name" value="Steroid_dh"/>
    <property type="match status" value="1"/>
</dbReference>
<evidence type="ECO:0000256" key="3">
    <source>
        <dbReference type="ARBA" id="ARBA00007742"/>
    </source>
</evidence>
<evidence type="ECO:0000256" key="8">
    <source>
        <dbReference type="ARBA" id="ARBA00022989"/>
    </source>
</evidence>
<dbReference type="Proteomes" id="UP000694720">
    <property type="component" value="Unplaced"/>
</dbReference>
<evidence type="ECO:0000256" key="10">
    <source>
        <dbReference type="ARBA" id="ARBA00023136"/>
    </source>
</evidence>
<evidence type="ECO:0000256" key="1">
    <source>
        <dbReference type="ARBA" id="ARBA00004154"/>
    </source>
</evidence>
<name>A0A8D1A916_PIG</name>
<evidence type="ECO:0000256" key="11">
    <source>
        <dbReference type="ARBA" id="ARBA00048292"/>
    </source>
</evidence>
<comment type="catalytic activity">
    <reaction evidence="11">
        <text>5alpha-pregnane-3,20-dione + NADP(+) = progesterone + NADPH + H(+)</text>
        <dbReference type="Rhea" id="RHEA:21952"/>
        <dbReference type="ChEBI" id="CHEBI:15378"/>
        <dbReference type="ChEBI" id="CHEBI:17026"/>
        <dbReference type="ChEBI" id="CHEBI:28952"/>
        <dbReference type="ChEBI" id="CHEBI:57783"/>
        <dbReference type="ChEBI" id="CHEBI:58349"/>
        <dbReference type="EC" id="1.3.1.22"/>
    </reaction>
    <physiologicalReaction direction="right-to-left" evidence="11">
        <dbReference type="Rhea" id="RHEA:21954"/>
    </physiologicalReaction>
</comment>
<gene>
    <name evidence="15" type="primary">SRD5A2</name>
</gene>
<keyword evidence="10 13" id="KW-0472">Membrane</keyword>
<comment type="catalytic activity">
    <reaction evidence="12">
        <text>17beta-hydroxy-5alpha-androstan-3-one + NADP(+) = testosterone + NADPH + H(+)</text>
        <dbReference type="Rhea" id="RHEA:50820"/>
        <dbReference type="ChEBI" id="CHEBI:15378"/>
        <dbReference type="ChEBI" id="CHEBI:16330"/>
        <dbReference type="ChEBI" id="CHEBI:17347"/>
        <dbReference type="ChEBI" id="CHEBI:57783"/>
        <dbReference type="ChEBI" id="CHEBI:58349"/>
        <dbReference type="EC" id="1.3.1.22"/>
    </reaction>
    <physiologicalReaction direction="right-to-left" evidence="12">
        <dbReference type="Rhea" id="RHEA:50822"/>
    </physiologicalReaction>
</comment>
<dbReference type="GO" id="GO:0047751">
    <property type="term" value="F:3-oxo-5-alpha-steroid 4-dehydrogenase (NADP+) activity"/>
    <property type="evidence" value="ECO:0007669"/>
    <property type="project" value="UniProtKB-EC"/>
</dbReference>
<feature type="transmembrane region" description="Helical" evidence="13">
    <location>
        <begin position="236"/>
        <end position="254"/>
    </location>
</feature>
<dbReference type="GO" id="GO:0030154">
    <property type="term" value="P:cell differentiation"/>
    <property type="evidence" value="ECO:0007669"/>
    <property type="project" value="UniProtKB-KW"/>
</dbReference>
<dbReference type="Gene3D" id="1.20.120.1630">
    <property type="match status" value="1"/>
</dbReference>
<feature type="transmembrane region" description="Helical" evidence="13">
    <location>
        <begin position="301"/>
        <end position="321"/>
    </location>
</feature>
<dbReference type="PROSITE" id="PS50244">
    <property type="entry name" value="S5A_REDUCTASE"/>
    <property type="match status" value="1"/>
</dbReference>
<dbReference type="InterPro" id="IPR039357">
    <property type="entry name" value="SRD5A/TECR"/>
</dbReference>
<dbReference type="AlphaFoldDB" id="A0A8D1A916"/>
<feature type="transmembrane region" description="Helical" evidence="13">
    <location>
        <begin position="168"/>
        <end position="189"/>
    </location>
</feature>
<feature type="transmembrane region" description="Helical" evidence="13">
    <location>
        <begin position="275"/>
        <end position="295"/>
    </location>
</feature>
<evidence type="ECO:0000256" key="12">
    <source>
        <dbReference type="ARBA" id="ARBA00049397"/>
    </source>
</evidence>
<evidence type="ECO:0000313" key="15">
    <source>
        <dbReference type="Ensembl" id="ENSSSCP00035026067.1"/>
    </source>
</evidence>
<dbReference type="Ensembl" id="ENSSSCT00035064367.1">
    <property type="protein sequence ID" value="ENSSSCP00035026067.1"/>
    <property type="gene ID" value="ENSSSCG00035048311.1"/>
</dbReference>
<keyword evidence="9" id="KW-0560">Oxidoreductase</keyword>
<evidence type="ECO:0000256" key="6">
    <source>
        <dbReference type="ARBA" id="ARBA00022782"/>
    </source>
</evidence>
<keyword evidence="6" id="KW-0221">Differentiation</keyword>
<evidence type="ECO:0000256" key="7">
    <source>
        <dbReference type="ARBA" id="ARBA00022928"/>
    </source>
</evidence>
<reference evidence="15" key="1">
    <citation type="submission" date="2025-08" db="UniProtKB">
        <authorList>
            <consortium name="Ensembl"/>
        </authorList>
    </citation>
    <scope>IDENTIFICATION</scope>
</reference>
<proteinExistence type="inferred from homology"/>
<keyword evidence="8 13" id="KW-1133">Transmembrane helix</keyword>
<evidence type="ECO:0000256" key="13">
    <source>
        <dbReference type="SAM" id="Phobius"/>
    </source>
</evidence>
<dbReference type="EC" id="1.3.1.22" evidence="4"/>
<evidence type="ECO:0000256" key="4">
    <source>
        <dbReference type="ARBA" id="ARBA00012049"/>
    </source>
</evidence>
<dbReference type="GO" id="GO:0006702">
    <property type="term" value="P:androgen biosynthetic process"/>
    <property type="evidence" value="ECO:0007669"/>
    <property type="project" value="UniProtKB-ARBA"/>
</dbReference>
<comment type="similarity">
    <text evidence="3">Belongs to the steroid 5-alpha reductase family.</text>
</comment>
<accession>A0A8D1A916</accession>
<keyword evidence="5 13" id="KW-0812">Transmembrane</keyword>
<evidence type="ECO:0000313" key="16">
    <source>
        <dbReference type="Proteomes" id="UP000694720"/>
    </source>
</evidence>